<keyword evidence="1" id="KW-0812">Transmembrane</keyword>
<name>A0A951Q7T3_9CYAN</name>
<comment type="caution">
    <text evidence="2">The sequence shown here is derived from an EMBL/GenBank/DDBJ whole genome shotgun (WGS) entry which is preliminary data.</text>
</comment>
<feature type="transmembrane region" description="Helical" evidence="1">
    <location>
        <begin position="16"/>
        <end position="35"/>
    </location>
</feature>
<dbReference type="Proteomes" id="UP000757435">
    <property type="component" value="Unassembled WGS sequence"/>
</dbReference>
<keyword evidence="1" id="KW-0472">Membrane</keyword>
<sequence>MSILDSKGRLFGKVSLLDVGAALVILLVVGGLFLLPGSSGSSIVQTGATQPIEVDVIVRGLTVAEPQVMLKALADEKKTNIIIRNQPYGEVKILNVKSLPRTVAVPQPDGSVKPLPDPRPELNYTLDMVVTLGGDAQIVNDGPVLGNNKIKIGTPMELEGQTYRFNAPVIGVRILEKSKAS</sequence>
<reference evidence="2" key="2">
    <citation type="journal article" date="2022" name="Microbiol. Resour. Announc.">
        <title>Metagenome Sequencing to Explore Phylogenomics of Terrestrial Cyanobacteria.</title>
        <authorList>
            <person name="Ward R.D."/>
            <person name="Stajich J.E."/>
            <person name="Johansen J.R."/>
            <person name="Huntemann M."/>
            <person name="Clum A."/>
            <person name="Foster B."/>
            <person name="Foster B."/>
            <person name="Roux S."/>
            <person name="Palaniappan K."/>
            <person name="Varghese N."/>
            <person name="Mukherjee S."/>
            <person name="Reddy T.B.K."/>
            <person name="Daum C."/>
            <person name="Copeland A."/>
            <person name="Chen I.A."/>
            <person name="Ivanova N.N."/>
            <person name="Kyrpides N.C."/>
            <person name="Shapiro N."/>
            <person name="Eloe-Fadrosh E.A."/>
            <person name="Pietrasiak N."/>
        </authorList>
    </citation>
    <scope>NUCLEOTIDE SEQUENCE</scope>
    <source>
        <strain evidence="2">UHER 2000/2452</strain>
    </source>
</reference>
<keyword evidence="1" id="KW-1133">Transmembrane helix</keyword>
<organism evidence="2 3">
    <name type="scientific">Drouetiella hepatica Uher 2000/2452</name>
    <dbReference type="NCBI Taxonomy" id="904376"/>
    <lineage>
        <taxon>Bacteria</taxon>
        <taxon>Bacillati</taxon>
        <taxon>Cyanobacteriota</taxon>
        <taxon>Cyanophyceae</taxon>
        <taxon>Oculatellales</taxon>
        <taxon>Oculatellaceae</taxon>
        <taxon>Drouetiella</taxon>
    </lineage>
</organism>
<dbReference type="AlphaFoldDB" id="A0A951Q7T3"/>
<dbReference type="InterPro" id="IPR025480">
    <property type="entry name" value="DUF4330"/>
</dbReference>
<evidence type="ECO:0000313" key="3">
    <source>
        <dbReference type="Proteomes" id="UP000757435"/>
    </source>
</evidence>
<accession>A0A951Q7T3</accession>
<dbReference type="Pfam" id="PF14221">
    <property type="entry name" value="DUF4330"/>
    <property type="match status" value="1"/>
</dbReference>
<dbReference type="EMBL" id="JAHHHD010000002">
    <property type="protein sequence ID" value="MBW4657449.1"/>
    <property type="molecule type" value="Genomic_DNA"/>
</dbReference>
<evidence type="ECO:0000256" key="1">
    <source>
        <dbReference type="SAM" id="Phobius"/>
    </source>
</evidence>
<gene>
    <name evidence="2" type="ORF">KME15_02150</name>
</gene>
<protein>
    <submittedName>
        <fullName evidence="2">DUF4330 domain-containing protein</fullName>
    </submittedName>
</protein>
<proteinExistence type="predicted"/>
<evidence type="ECO:0000313" key="2">
    <source>
        <dbReference type="EMBL" id="MBW4657449.1"/>
    </source>
</evidence>
<reference evidence="2" key="1">
    <citation type="submission" date="2021-05" db="EMBL/GenBank/DDBJ databases">
        <authorList>
            <person name="Pietrasiak N."/>
            <person name="Ward R."/>
            <person name="Stajich J.E."/>
            <person name="Kurbessoian T."/>
        </authorList>
    </citation>
    <scope>NUCLEOTIDE SEQUENCE</scope>
    <source>
        <strain evidence="2">UHER 2000/2452</strain>
    </source>
</reference>